<gene>
    <name evidence="2" type="ORF">SNEC2469_LOCUS6045</name>
</gene>
<keyword evidence="3" id="KW-1185">Reference proteome</keyword>
<evidence type="ECO:0000256" key="1">
    <source>
        <dbReference type="SAM" id="MobiDB-lite"/>
    </source>
</evidence>
<protein>
    <submittedName>
        <fullName evidence="2">Uncharacterized protein</fullName>
    </submittedName>
</protein>
<organism evidence="2 3">
    <name type="scientific">Symbiodinium necroappetens</name>
    <dbReference type="NCBI Taxonomy" id="1628268"/>
    <lineage>
        <taxon>Eukaryota</taxon>
        <taxon>Sar</taxon>
        <taxon>Alveolata</taxon>
        <taxon>Dinophyceae</taxon>
        <taxon>Suessiales</taxon>
        <taxon>Symbiodiniaceae</taxon>
        <taxon>Symbiodinium</taxon>
    </lineage>
</organism>
<sequence>MLPYIPGLGTAAAGADSDADILDQAEPVSSPFRAHRQQLLNMRFEEMTPEESRRCTERAMQSVPVSLPVGQVGGSPHDSLSSRRSNAVFGSPMSASPTAAIEAERRWWADASERQLENLSQVVKSETARCFLELDKLKAQVKEEIRQESAALTDQFGAMLNSMEQRLRREQQAGHQAALEAARRELEEIGSKHATVESSASSLLQAEPESIPTSPSAKSKRIDQFIEEIGLRVDGLHVKLEEQLTAALAEERKTRGKSMSDVCQYIEHMVGLQESDAKNDKLRLQDSISQLGERVQVLEEAMTVYLYNTNQMPDTVGDSGTGSGIISDVRPSTSTAEPGLVVPEPTDMAADVTLPLLPSNGRPSEDRTSPPHLSVFRNGGETALEPGDAA</sequence>
<feature type="region of interest" description="Disordered" evidence="1">
    <location>
        <begin position="197"/>
        <end position="218"/>
    </location>
</feature>
<feature type="non-terminal residue" evidence="2">
    <location>
        <position position="1"/>
    </location>
</feature>
<proteinExistence type="predicted"/>
<evidence type="ECO:0000313" key="3">
    <source>
        <dbReference type="Proteomes" id="UP000601435"/>
    </source>
</evidence>
<dbReference type="EMBL" id="CAJNJA010010797">
    <property type="protein sequence ID" value="CAE7262554.1"/>
    <property type="molecule type" value="Genomic_DNA"/>
</dbReference>
<dbReference type="AlphaFoldDB" id="A0A812MDV0"/>
<name>A0A812MDV0_9DINO</name>
<dbReference type="OrthoDB" id="429081at2759"/>
<comment type="caution">
    <text evidence="2">The sequence shown here is derived from an EMBL/GenBank/DDBJ whole genome shotgun (WGS) entry which is preliminary data.</text>
</comment>
<dbReference type="Proteomes" id="UP000601435">
    <property type="component" value="Unassembled WGS sequence"/>
</dbReference>
<feature type="region of interest" description="Disordered" evidence="1">
    <location>
        <begin position="315"/>
        <end position="390"/>
    </location>
</feature>
<reference evidence="2" key="1">
    <citation type="submission" date="2021-02" db="EMBL/GenBank/DDBJ databases">
        <authorList>
            <person name="Dougan E. K."/>
            <person name="Rhodes N."/>
            <person name="Thang M."/>
            <person name="Chan C."/>
        </authorList>
    </citation>
    <scope>NUCLEOTIDE SEQUENCE</scope>
</reference>
<accession>A0A812MDV0</accession>
<feature type="region of interest" description="Disordered" evidence="1">
    <location>
        <begin position="67"/>
        <end position="94"/>
    </location>
</feature>
<feature type="compositionally biased region" description="Low complexity" evidence="1">
    <location>
        <begin position="315"/>
        <end position="329"/>
    </location>
</feature>
<evidence type="ECO:0000313" key="2">
    <source>
        <dbReference type="EMBL" id="CAE7262554.1"/>
    </source>
</evidence>
<feature type="non-terminal residue" evidence="2">
    <location>
        <position position="390"/>
    </location>
</feature>